<feature type="chain" id="PRO_5038837617" evidence="1">
    <location>
        <begin position="22"/>
        <end position="142"/>
    </location>
</feature>
<evidence type="ECO:0000313" key="2">
    <source>
        <dbReference type="EMBL" id="RFA10016.1"/>
    </source>
</evidence>
<name>A0A3E0VJ96_9MICO</name>
<organism evidence="2 3">
    <name type="scientific">Subtercola boreus</name>
    <dbReference type="NCBI Taxonomy" id="120213"/>
    <lineage>
        <taxon>Bacteria</taxon>
        <taxon>Bacillati</taxon>
        <taxon>Actinomycetota</taxon>
        <taxon>Actinomycetes</taxon>
        <taxon>Micrococcales</taxon>
        <taxon>Microbacteriaceae</taxon>
        <taxon>Subtercola</taxon>
    </lineage>
</organism>
<dbReference type="Proteomes" id="UP000256486">
    <property type="component" value="Unassembled WGS sequence"/>
</dbReference>
<accession>A0A3E0VJ96</accession>
<proteinExistence type="predicted"/>
<comment type="caution">
    <text evidence="2">The sequence shown here is derived from an EMBL/GenBank/DDBJ whole genome shotgun (WGS) entry which is preliminary data.</text>
</comment>
<gene>
    <name evidence="2" type="ORF">B7R54_12980</name>
</gene>
<protein>
    <submittedName>
        <fullName evidence="2">Uncharacterized protein</fullName>
    </submittedName>
</protein>
<dbReference type="EMBL" id="NBWZ01000001">
    <property type="protein sequence ID" value="RFA10016.1"/>
    <property type="molecule type" value="Genomic_DNA"/>
</dbReference>
<dbReference type="AlphaFoldDB" id="A0A3E0VJ96"/>
<evidence type="ECO:0000256" key="1">
    <source>
        <dbReference type="SAM" id="SignalP"/>
    </source>
</evidence>
<feature type="signal peptide" evidence="1">
    <location>
        <begin position="1"/>
        <end position="21"/>
    </location>
</feature>
<sequence length="142" mass="14570">MLVALPVVAVSVSLLSGCGVANVISPPFASAIYATTADAAGADSSVAIPAWVPADATFIRVKTDQTHGASILMFSPAATAPVFTGCDAASDPEVDQAQSTGALTNQLSETWWPQKLNDGVGVVCAGAWHLFGQDGKYYAWTP</sequence>
<keyword evidence="1" id="KW-0732">Signal</keyword>
<keyword evidence="3" id="KW-1185">Reference proteome</keyword>
<evidence type="ECO:0000313" key="3">
    <source>
        <dbReference type="Proteomes" id="UP000256486"/>
    </source>
</evidence>
<reference evidence="2 3" key="1">
    <citation type="submission" date="2017-04" db="EMBL/GenBank/DDBJ databases">
        <title>Comparative genome analysis of Subtercola boreus.</title>
        <authorList>
            <person name="Cho Y.-J."/>
            <person name="Cho A."/>
            <person name="Kim O.-S."/>
            <person name="Lee J.-I."/>
        </authorList>
    </citation>
    <scope>NUCLEOTIDE SEQUENCE [LARGE SCALE GENOMIC DNA]</scope>
    <source>
        <strain evidence="2 3">K300</strain>
    </source>
</reference>